<keyword evidence="1" id="KW-0472">Membrane</keyword>
<sequence length="197" mass="20503">MTTQVQPAVQIPAQNSAQATAPHAMPRAASRGEGVAPLRDNPAQLLHLVLFVAGAVLLPAGLIVIGLGWYGVAHTPYVYNQNAYIVSGGILGLGITFVGGFLYFGSWLARIAADQKEAQRQLSDTLLLLADAVSHNNAVANGARPAARPRDPGAVLVVAGNGTTVHRADCDLVAGREDLRPAGADAPNLTRCRLCAK</sequence>
<gene>
    <name evidence="2" type="ORF">EFL26_05670</name>
</gene>
<dbReference type="Proteomes" id="UP000279994">
    <property type="component" value="Unassembled WGS sequence"/>
</dbReference>
<keyword evidence="1" id="KW-0812">Transmembrane</keyword>
<name>A0A3N0GVR4_9ACTN</name>
<comment type="caution">
    <text evidence="2">The sequence shown here is derived from an EMBL/GenBank/DDBJ whole genome shotgun (WGS) entry which is preliminary data.</text>
</comment>
<keyword evidence="3" id="KW-1185">Reference proteome</keyword>
<reference evidence="2 3" key="1">
    <citation type="submission" date="2018-11" db="EMBL/GenBank/DDBJ databases">
        <authorList>
            <person name="Li F."/>
        </authorList>
    </citation>
    <scope>NUCLEOTIDE SEQUENCE [LARGE SCALE GENOMIC DNA]</scope>
    <source>
        <strain evidence="2 3">Gsoil 818</strain>
    </source>
</reference>
<protein>
    <submittedName>
        <fullName evidence="2">Uncharacterized protein</fullName>
    </submittedName>
</protein>
<dbReference type="AlphaFoldDB" id="A0A3N0GVR4"/>
<dbReference type="OrthoDB" id="3874005at2"/>
<organism evidence="2 3">
    <name type="scientific">Nocardioides pocheonensis</name>
    <dbReference type="NCBI Taxonomy" id="661485"/>
    <lineage>
        <taxon>Bacteria</taxon>
        <taxon>Bacillati</taxon>
        <taxon>Actinomycetota</taxon>
        <taxon>Actinomycetes</taxon>
        <taxon>Propionibacteriales</taxon>
        <taxon>Nocardioidaceae</taxon>
        <taxon>Nocardioides</taxon>
    </lineage>
</organism>
<keyword evidence="1" id="KW-1133">Transmembrane helix</keyword>
<evidence type="ECO:0000256" key="1">
    <source>
        <dbReference type="SAM" id="Phobius"/>
    </source>
</evidence>
<dbReference type="RefSeq" id="WP_123221936.1">
    <property type="nucleotide sequence ID" value="NZ_RJSF01000011.1"/>
</dbReference>
<feature type="transmembrane region" description="Helical" evidence="1">
    <location>
        <begin position="48"/>
        <end position="72"/>
    </location>
</feature>
<dbReference type="EMBL" id="RJSF01000011">
    <property type="protein sequence ID" value="RNM16248.1"/>
    <property type="molecule type" value="Genomic_DNA"/>
</dbReference>
<proteinExistence type="predicted"/>
<accession>A0A3N0GVR4</accession>
<evidence type="ECO:0000313" key="3">
    <source>
        <dbReference type="Proteomes" id="UP000279994"/>
    </source>
</evidence>
<evidence type="ECO:0000313" key="2">
    <source>
        <dbReference type="EMBL" id="RNM16248.1"/>
    </source>
</evidence>
<feature type="transmembrane region" description="Helical" evidence="1">
    <location>
        <begin position="84"/>
        <end position="104"/>
    </location>
</feature>